<dbReference type="PATRIC" id="fig|1006006.8.peg.747"/>
<accession>F4G1W4</accession>
<dbReference type="OrthoDB" id="34629at2157"/>
<organism evidence="2 3">
    <name type="scientific">Metallosphaera cuprina (strain Ar-4)</name>
    <dbReference type="NCBI Taxonomy" id="1006006"/>
    <lineage>
        <taxon>Archaea</taxon>
        <taxon>Thermoproteota</taxon>
        <taxon>Thermoprotei</taxon>
        <taxon>Sulfolobales</taxon>
        <taxon>Sulfolobaceae</taxon>
        <taxon>Metallosphaera</taxon>
    </lineage>
</organism>
<dbReference type="AlphaFoldDB" id="F4G1W4"/>
<dbReference type="GeneID" id="10492939"/>
<evidence type="ECO:0000256" key="1">
    <source>
        <dbReference type="SAM" id="Phobius"/>
    </source>
</evidence>
<dbReference type="PROSITE" id="PS51257">
    <property type="entry name" value="PROKAR_LIPOPROTEIN"/>
    <property type="match status" value="1"/>
</dbReference>
<feature type="transmembrane region" description="Helical" evidence="1">
    <location>
        <begin position="522"/>
        <end position="541"/>
    </location>
</feature>
<evidence type="ECO:0000313" key="2">
    <source>
        <dbReference type="EMBL" id="AEB94853.1"/>
    </source>
</evidence>
<dbReference type="RefSeq" id="WP_013737351.1">
    <property type="nucleotide sequence ID" value="NC_015435.1"/>
</dbReference>
<dbReference type="EMBL" id="CP002656">
    <property type="protein sequence ID" value="AEB94853.1"/>
    <property type="molecule type" value="Genomic_DNA"/>
</dbReference>
<evidence type="ECO:0000313" key="3">
    <source>
        <dbReference type="Proteomes" id="UP000007812"/>
    </source>
</evidence>
<evidence type="ECO:0008006" key="4">
    <source>
        <dbReference type="Google" id="ProtNLM"/>
    </source>
</evidence>
<sequence>MKGNNIPSYKRAALIIIALAFLSCFIPLSSAFSAQSQLTISYERYVSVFYSNQLHRFHNDLVDASVYYYISNSTYTSSYLGHATDVASDIYLYQVVPSNELLTYNGTIKLDLNQNGSLTVVSQIPQLIRLVVNSSSIEELAWAGLLMNNQTIKTNVYVNGTGSITLVFINGSSLTNVTFPLKVGEQTFSDSLKLVKIYPSLISHSSEKIEVQQNFPRRYVPEHEEFAISNNMITSSANYNTTLAYLNGSLVPALVWKGEGLEMMSLGFDRFSVEGNSNYQFTTIEFFGVNGTSIGYIHVTFISKSGSREFLFNNSSSNLMAGEIKWVLGKTSIPSSSIKANIKVKDLPVIITITDNDSIESTAFVNVSHVVFANEHNYHNKAYLVEVSINGTYRFVLITKDGNIYNVSLAEPEAITITNVTIDNRAHVAQKVLINGSQNVVFNVSPLYNQSFVVYKQVNGTIEPLNSTNYFIIQNKIFIYDDPSNVYYIVYGVTPTSSTNSTGPQSVSSNNSQQGTPLNSDLVIYGIIILIVAVIVILVLIRRK</sequence>
<gene>
    <name evidence="2" type="ordered locus">Mcup_0748</name>
</gene>
<keyword evidence="3" id="KW-1185">Reference proteome</keyword>
<keyword evidence="1" id="KW-1133">Transmembrane helix</keyword>
<dbReference type="eggNOG" id="arCOG06001">
    <property type="taxonomic scope" value="Archaea"/>
</dbReference>
<reference evidence="2 3" key="1">
    <citation type="journal article" date="2011" name="J. Bacteriol.">
        <title>Complete genome sequence of Metallosphaera cuprina, a metal sulfide-oxidizing archaeon from a hot spring.</title>
        <authorList>
            <person name="Liu L.J."/>
            <person name="You X.Y."/>
            <person name="Zheng H."/>
            <person name="Wang S."/>
            <person name="Jiang C.Y."/>
            <person name="Liu S.J."/>
        </authorList>
    </citation>
    <scope>NUCLEOTIDE SEQUENCE [LARGE SCALE GENOMIC DNA]</scope>
    <source>
        <strain evidence="2 3">Ar-4</strain>
    </source>
</reference>
<keyword evidence="1" id="KW-0472">Membrane</keyword>
<keyword evidence="1" id="KW-0812">Transmembrane</keyword>
<dbReference type="HOGENOM" id="CLU_544713_0_0_2"/>
<dbReference type="Proteomes" id="UP000007812">
    <property type="component" value="Chromosome"/>
</dbReference>
<dbReference type="KEGG" id="mcn:Mcup_0748"/>
<name>F4G1W4_METCR</name>
<proteinExistence type="predicted"/>
<protein>
    <recommendedName>
        <fullName evidence="4">Thermopsin</fullName>
    </recommendedName>
</protein>